<evidence type="ECO:0000259" key="1">
    <source>
        <dbReference type="PROSITE" id="PS51184"/>
    </source>
</evidence>
<dbReference type="EMBL" id="CP111018">
    <property type="protein sequence ID" value="WAR09939.1"/>
    <property type="molecule type" value="Genomic_DNA"/>
</dbReference>
<dbReference type="Gene3D" id="6.10.140.1470">
    <property type="match status" value="1"/>
</dbReference>
<proteinExistence type="predicted"/>
<accession>A0ABY7ELQ4</accession>
<dbReference type="InterPro" id="IPR003347">
    <property type="entry name" value="JmjC_dom"/>
</dbReference>
<sequence>MDYVDEETSQRSHENIDVVYNVTEDTFGDIYAERQPVVLRGLELGPCMERWTVDYLAENGGEKEVKIHVSQTPQMDFINKNFMYRSDSSDLSTKSLPFCDLVKRASQDFQAEYFAEETEKYYLRALGDDPRKDKADIKTQFPALAEDITIPPFFSEEKFFSSVFRIASPGLQLWTHYDVSAVNIRGLVGDKSEVLDIDNVDEEKYPLFKKAERFEVFLEPGDVLFIPALWFHNVISLDFGVAVNVFWKHLDDQMYDNKDTYGNKDPLPAGRAFQIADRAIKALEELPEEYRDFYARRLINRIENKAVISDENLI</sequence>
<evidence type="ECO:0000313" key="3">
    <source>
        <dbReference type="Proteomes" id="UP001164746"/>
    </source>
</evidence>
<dbReference type="Pfam" id="PF13621">
    <property type="entry name" value="Cupin_8"/>
    <property type="match status" value="2"/>
</dbReference>
<dbReference type="Proteomes" id="UP001164746">
    <property type="component" value="Chromosome 7"/>
</dbReference>
<dbReference type="PROSITE" id="PS51184">
    <property type="entry name" value="JMJC"/>
    <property type="match status" value="1"/>
</dbReference>
<protein>
    <submittedName>
        <fullName evidence="2">TYW5-like protein</fullName>
    </submittedName>
</protein>
<dbReference type="SUPFAM" id="SSF51197">
    <property type="entry name" value="Clavaminate synthase-like"/>
    <property type="match status" value="1"/>
</dbReference>
<organism evidence="2 3">
    <name type="scientific">Mya arenaria</name>
    <name type="common">Soft-shell clam</name>
    <dbReference type="NCBI Taxonomy" id="6604"/>
    <lineage>
        <taxon>Eukaryota</taxon>
        <taxon>Metazoa</taxon>
        <taxon>Spiralia</taxon>
        <taxon>Lophotrochozoa</taxon>
        <taxon>Mollusca</taxon>
        <taxon>Bivalvia</taxon>
        <taxon>Autobranchia</taxon>
        <taxon>Heteroconchia</taxon>
        <taxon>Euheterodonta</taxon>
        <taxon>Imparidentia</taxon>
        <taxon>Neoheterodontei</taxon>
        <taxon>Myida</taxon>
        <taxon>Myoidea</taxon>
        <taxon>Myidae</taxon>
        <taxon>Mya</taxon>
    </lineage>
</organism>
<name>A0ABY7ELQ4_MYAAR</name>
<reference evidence="2" key="1">
    <citation type="submission" date="2022-11" db="EMBL/GenBank/DDBJ databases">
        <title>Centuries of genome instability and evolution in soft-shell clam transmissible cancer (bioRxiv).</title>
        <authorList>
            <person name="Hart S.F.M."/>
            <person name="Yonemitsu M.A."/>
            <person name="Giersch R.M."/>
            <person name="Beal B.F."/>
            <person name="Arriagada G."/>
            <person name="Davis B.W."/>
            <person name="Ostrander E.A."/>
            <person name="Goff S.P."/>
            <person name="Metzger M.J."/>
        </authorList>
    </citation>
    <scope>NUCLEOTIDE SEQUENCE</scope>
    <source>
        <strain evidence="2">MELC-2E11</strain>
        <tissue evidence="2">Siphon/mantle</tissue>
    </source>
</reference>
<feature type="domain" description="JmjC" evidence="1">
    <location>
        <begin position="11"/>
        <end position="264"/>
    </location>
</feature>
<keyword evidence="3" id="KW-1185">Reference proteome</keyword>
<dbReference type="PANTHER" id="PTHR12461">
    <property type="entry name" value="HYPOXIA-INDUCIBLE FACTOR 1 ALPHA INHIBITOR-RELATED"/>
    <property type="match status" value="1"/>
</dbReference>
<evidence type="ECO:0000313" key="2">
    <source>
        <dbReference type="EMBL" id="WAR09939.1"/>
    </source>
</evidence>
<dbReference type="PANTHER" id="PTHR12461:SF104">
    <property type="entry name" value="TRNA WYBUTOSINE-SYNTHESIZING PROTEIN 5"/>
    <property type="match status" value="1"/>
</dbReference>
<dbReference type="InterPro" id="IPR041667">
    <property type="entry name" value="Cupin_8"/>
</dbReference>
<dbReference type="Gene3D" id="2.60.120.650">
    <property type="entry name" value="Cupin"/>
    <property type="match status" value="2"/>
</dbReference>
<gene>
    <name evidence="2" type="ORF">MAR_035015</name>
</gene>